<keyword evidence="1" id="KW-0238">DNA-binding</keyword>
<evidence type="ECO:0000256" key="1">
    <source>
        <dbReference type="ARBA" id="ARBA00023125"/>
    </source>
</evidence>
<dbReference type="GO" id="GO:0000819">
    <property type="term" value="P:sister chromatid segregation"/>
    <property type="evidence" value="ECO:0007669"/>
    <property type="project" value="TreeGrafter"/>
</dbReference>
<dbReference type="GO" id="GO:0005524">
    <property type="term" value="F:ATP binding"/>
    <property type="evidence" value="ECO:0007669"/>
    <property type="project" value="InterPro"/>
</dbReference>
<protein>
    <submittedName>
        <fullName evidence="3">Uncharacterized protein</fullName>
    </submittedName>
</protein>
<dbReference type="InterPro" id="IPR013760">
    <property type="entry name" value="Topo_IIA-like_dom_sf"/>
</dbReference>
<dbReference type="InterPro" id="IPR013757">
    <property type="entry name" value="Topo_IIA_A_a_sf"/>
</dbReference>
<reference evidence="3" key="1">
    <citation type="submission" date="2017-02" db="UniProtKB">
        <authorList>
            <consortium name="WormBaseParasite"/>
        </authorList>
    </citation>
    <scope>IDENTIFICATION</scope>
</reference>
<dbReference type="SUPFAM" id="SSF56719">
    <property type="entry name" value="Type II DNA topoisomerase"/>
    <property type="match status" value="1"/>
</dbReference>
<dbReference type="Proteomes" id="UP000046392">
    <property type="component" value="Unplaced"/>
</dbReference>
<dbReference type="STRING" id="174720.A0A0N5BX40"/>
<dbReference type="PANTHER" id="PTHR10169">
    <property type="entry name" value="DNA TOPOISOMERASE/GYRASE"/>
    <property type="match status" value="1"/>
</dbReference>
<dbReference type="Gene3D" id="1.10.268.10">
    <property type="entry name" value="Topoisomerase, domain 3"/>
    <property type="match status" value="1"/>
</dbReference>
<sequence length="144" mass="16900">MTDQICEESYLDRKKKYIERKEFLVGMLEAQSKSLSNQARFIVAVNKGKIIWQNRLKSIVDQLIKEKFDPDPVKAWKDYIKKKELEMCGEVEIEEEEESEDNETSTDAELRKGLADFGYLLNTAFIKFSEEEKDRLLKESDASY</sequence>
<accession>A0A0N5BX40</accession>
<organism evidence="2 3">
    <name type="scientific">Strongyloides papillosus</name>
    <name type="common">Intestinal threadworm</name>
    <dbReference type="NCBI Taxonomy" id="174720"/>
    <lineage>
        <taxon>Eukaryota</taxon>
        <taxon>Metazoa</taxon>
        <taxon>Ecdysozoa</taxon>
        <taxon>Nematoda</taxon>
        <taxon>Chromadorea</taxon>
        <taxon>Rhabditida</taxon>
        <taxon>Tylenchina</taxon>
        <taxon>Panagrolaimomorpha</taxon>
        <taxon>Strongyloidoidea</taxon>
        <taxon>Strongyloididae</taxon>
        <taxon>Strongyloides</taxon>
    </lineage>
</organism>
<dbReference type="GO" id="GO:0005634">
    <property type="term" value="C:nucleus"/>
    <property type="evidence" value="ECO:0007669"/>
    <property type="project" value="TreeGrafter"/>
</dbReference>
<proteinExistence type="predicted"/>
<evidence type="ECO:0000313" key="2">
    <source>
        <dbReference type="Proteomes" id="UP000046392"/>
    </source>
</evidence>
<dbReference type="GO" id="GO:0003918">
    <property type="term" value="F:DNA topoisomerase type II (double strand cut, ATP-hydrolyzing) activity"/>
    <property type="evidence" value="ECO:0007669"/>
    <property type="project" value="InterPro"/>
</dbReference>
<keyword evidence="2" id="KW-1185">Reference proteome</keyword>
<dbReference type="WBParaSite" id="SPAL_0001037600.1">
    <property type="protein sequence ID" value="SPAL_0001037600.1"/>
    <property type="gene ID" value="SPAL_0001037600"/>
</dbReference>
<dbReference type="GO" id="GO:0003677">
    <property type="term" value="F:DNA binding"/>
    <property type="evidence" value="ECO:0007669"/>
    <property type="project" value="UniProtKB-KW"/>
</dbReference>
<dbReference type="PANTHER" id="PTHR10169:SF62">
    <property type="entry name" value="DNA TOPOISOMERASE 2 TOP-2-RELATED"/>
    <property type="match status" value="1"/>
</dbReference>
<evidence type="ECO:0000313" key="3">
    <source>
        <dbReference type="WBParaSite" id="SPAL_0001037600.1"/>
    </source>
</evidence>
<dbReference type="InterPro" id="IPR050634">
    <property type="entry name" value="DNA_Topoisomerase_II"/>
</dbReference>
<dbReference type="GO" id="GO:0000712">
    <property type="term" value="P:resolution of meiotic recombination intermediates"/>
    <property type="evidence" value="ECO:0007669"/>
    <property type="project" value="TreeGrafter"/>
</dbReference>
<name>A0A0N5BX40_STREA</name>
<dbReference type="AlphaFoldDB" id="A0A0N5BX40"/>